<comment type="subcellular location">
    <subcellularLocation>
        <location evidence="1 7">Cell membrane</location>
        <topology evidence="1 7">Multi-pass membrane protein</topology>
    </subcellularLocation>
</comment>
<feature type="transmembrane region" description="Helical" evidence="7">
    <location>
        <begin position="169"/>
        <end position="191"/>
    </location>
</feature>
<dbReference type="KEGG" id="cut:CUTER_05545"/>
<dbReference type="AlphaFoldDB" id="A0A0G3HEC6"/>
<dbReference type="PATRIC" id="fig|1072256.5.peg.1097"/>
<sequence length="229" mass="24580">MVIERLRCLCRDGIAEVARWPLWKKGAAALVLAGFVVGLLTLDVPSMAQLRSWASSLGPWFPMAFLLAYIIITQFPMPRTLLSISAGILFGPWLGGAIAMIGVTVSAAISLVVVRGFLREWIEPRLTHPAVQKINAHLHRRGLIAVISLRMIAGVPFSIMNYASAITKVPVGVFTLGTLIGSLPGTLLIVFFGDTLATEPNPVIIAAMVVLAVVGITALGFDARRAMRV</sequence>
<evidence type="ECO:0000256" key="1">
    <source>
        <dbReference type="ARBA" id="ARBA00004651"/>
    </source>
</evidence>
<keyword evidence="3 7" id="KW-1003">Cell membrane</keyword>
<dbReference type="InterPro" id="IPR032816">
    <property type="entry name" value="VTT_dom"/>
</dbReference>
<evidence type="ECO:0000313" key="9">
    <source>
        <dbReference type="EMBL" id="AKK11105.1"/>
    </source>
</evidence>
<name>A0A0G3HEC6_9CORY</name>
<keyword evidence="5 7" id="KW-1133">Transmembrane helix</keyword>
<proteinExistence type="inferred from homology"/>
<evidence type="ECO:0000256" key="3">
    <source>
        <dbReference type="ARBA" id="ARBA00022475"/>
    </source>
</evidence>
<dbReference type="Proteomes" id="UP000035548">
    <property type="component" value="Chromosome"/>
</dbReference>
<dbReference type="EMBL" id="CP011546">
    <property type="protein sequence ID" value="AKK11105.1"/>
    <property type="molecule type" value="Genomic_DNA"/>
</dbReference>
<evidence type="ECO:0000313" key="10">
    <source>
        <dbReference type="Proteomes" id="UP000035548"/>
    </source>
</evidence>
<feature type="transmembrane region" description="Helical" evidence="7">
    <location>
        <begin position="142"/>
        <end position="163"/>
    </location>
</feature>
<feature type="domain" description="VTT" evidence="8">
    <location>
        <begin position="78"/>
        <end position="194"/>
    </location>
</feature>
<evidence type="ECO:0000256" key="7">
    <source>
        <dbReference type="RuleBase" id="RU366058"/>
    </source>
</evidence>
<protein>
    <recommendedName>
        <fullName evidence="7">TVP38/TMEM64 family membrane protein</fullName>
    </recommendedName>
</protein>
<dbReference type="Pfam" id="PF09335">
    <property type="entry name" value="VTT_dom"/>
    <property type="match status" value="1"/>
</dbReference>
<evidence type="ECO:0000256" key="6">
    <source>
        <dbReference type="ARBA" id="ARBA00023136"/>
    </source>
</evidence>
<gene>
    <name evidence="9" type="ORF">CUTER_05545</name>
</gene>
<evidence type="ECO:0000256" key="5">
    <source>
        <dbReference type="ARBA" id="ARBA00022989"/>
    </source>
</evidence>
<dbReference type="STRING" id="1072256.CUTER_05545"/>
<keyword evidence="4 7" id="KW-0812">Transmembrane</keyword>
<keyword evidence="6 7" id="KW-0472">Membrane</keyword>
<reference evidence="9 10" key="1">
    <citation type="journal article" date="2015" name="Genome Announc.">
        <title>Virulence Factor Genes Detected in the Complete Genome Sequence of Corynebacterium uterequi DSM 45634, Isolated from the Uterus of a Maiden Mare.</title>
        <authorList>
            <person name="Ruckert C."/>
            <person name="Kriete M."/>
            <person name="Jaenicke S."/>
            <person name="Winkler A."/>
            <person name="Tauch A."/>
        </authorList>
    </citation>
    <scope>NUCLEOTIDE SEQUENCE [LARGE SCALE GENOMIC DNA]</scope>
    <source>
        <strain evidence="9 10">DSM 45634</strain>
    </source>
</reference>
<evidence type="ECO:0000259" key="8">
    <source>
        <dbReference type="Pfam" id="PF09335"/>
    </source>
</evidence>
<feature type="transmembrane region" description="Helical" evidence="7">
    <location>
        <begin position="203"/>
        <end position="221"/>
    </location>
</feature>
<accession>A0A0G3HEC6</accession>
<comment type="similarity">
    <text evidence="2 7">Belongs to the TVP38/TMEM64 family.</text>
</comment>
<evidence type="ECO:0000256" key="2">
    <source>
        <dbReference type="ARBA" id="ARBA00008640"/>
    </source>
</evidence>
<feature type="transmembrane region" description="Helical" evidence="7">
    <location>
        <begin position="57"/>
        <end position="77"/>
    </location>
</feature>
<dbReference type="PANTHER" id="PTHR12677:SF59">
    <property type="entry name" value="GOLGI APPARATUS MEMBRANE PROTEIN TVP38-RELATED"/>
    <property type="match status" value="1"/>
</dbReference>
<reference evidence="10" key="2">
    <citation type="submission" date="2015-05" db="EMBL/GenBank/DDBJ databases">
        <title>Complete genome sequence of Corynebacterium uterequi DSM 45634, isolated from the uterus of a maiden mare.</title>
        <authorList>
            <person name="Ruckert C."/>
            <person name="Albersmeier A."/>
            <person name="Winkler A."/>
            <person name="Tauch A."/>
        </authorList>
    </citation>
    <scope>NUCLEOTIDE SEQUENCE [LARGE SCALE GENOMIC DNA]</scope>
    <source>
        <strain evidence="10">DSM 45634</strain>
    </source>
</reference>
<evidence type="ECO:0000256" key="4">
    <source>
        <dbReference type="ARBA" id="ARBA00022692"/>
    </source>
</evidence>
<dbReference type="InterPro" id="IPR015414">
    <property type="entry name" value="TMEM64"/>
</dbReference>
<feature type="transmembrane region" description="Helical" evidence="7">
    <location>
        <begin position="26"/>
        <end position="45"/>
    </location>
</feature>
<dbReference type="GO" id="GO:0005886">
    <property type="term" value="C:plasma membrane"/>
    <property type="evidence" value="ECO:0007669"/>
    <property type="project" value="UniProtKB-SubCell"/>
</dbReference>
<feature type="transmembrane region" description="Helical" evidence="7">
    <location>
        <begin position="97"/>
        <end position="118"/>
    </location>
</feature>
<dbReference type="PANTHER" id="PTHR12677">
    <property type="entry name" value="GOLGI APPARATUS MEMBRANE PROTEIN TVP38-RELATED"/>
    <property type="match status" value="1"/>
</dbReference>
<keyword evidence="10" id="KW-1185">Reference proteome</keyword>
<organism evidence="9 10">
    <name type="scientific">Corynebacterium uterequi</name>
    <dbReference type="NCBI Taxonomy" id="1072256"/>
    <lineage>
        <taxon>Bacteria</taxon>
        <taxon>Bacillati</taxon>
        <taxon>Actinomycetota</taxon>
        <taxon>Actinomycetes</taxon>
        <taxon>Mycobacteriales</taxon>
        <taxon>Corynebacteriaceae</taxon>
        <taxon>Corynebacterium</taxon>
    </lineage>
</organism>